<evidence type="ECO:0008006" key="4">
    <source>
        <dbReference type="Google" id="ProtNLM"/>
    </source>
</evidence>
<gene>
    <name evidence="2" type="ORF">PAC_13476</name>
</gene>
<sequence>MTNNPASVKANLDSISEILRRVGSDNMTAKAATRSSSRTSSSNSTSAPAQTPHQGQASGSTGATTTRVSTSILQSTVQLQAQAQKQKAQDQPSAILPPQKKQKMDNITVNPKSAAGQQPATAKKPRNAFSSSLGVDTVVILVGDEQASLSLHKSRLCAVSDFFEKAFNGPFKDFVEWLYHGIMTLSGTFDEKLSHLVDTYLFADRVMSRSLKNYAMDTLQDLMYNQARGYCMHHNSSIKLLPAACVKKVFENTLSSKESPIRTFCAALASHWLVNYGSEEKVEAFFAIKGFLKEFADYQSSAKTNVYSIDEMWDSDFPCLVDDPRIRGRYFSYQWDDDERHVGHEVCFFHVHDKGEKCASKTNYIYVDDSD</sequence>
<dbReference type="Proteomes" id="UP000184330">
    <property type="component" value="Unassembled WGS sequence"/>
</dbReference>
<accession>A0A1L7XEV4</accession>
<dbReference type="AlphaFoldDB" id="A0A1L7XEV4"/>
<dbReference type="EMBL" id="FJOG01000024">
    <property type="protein sequence ID" value="CZR63579.1"/>
    <property type="molecule type" value="Genomic_DNA"/>
</dbReference>
<dbReference type="SUPFAM" id="SSF54695">
    <property type="entry name" value="POZ domain"/>
    <property type="match status" value="1"/>
</dbReference>
<feature type="region of interest" description="Disordered" evidence="1">
    <location>
        <begin position="83"/>
        <end position="105"/>
    </location>
</feature>
<feature type="region of interest" description="Disordered" evidence="1">
    <location>
        <begin position="22"/>
        <end position="68"/>
    </location>
</feature>
<evidence type="ECO:0000313" key="2">
    <source>
        <dbReference type="EMBL" id="CZR63579.1"/>
    </source>
</evidence>
<proteinExistence type="predicted"/>
<keyword evidence="3" id="KW-1185">Reference proteome</keyword>
<evidence type="ECO:0000256" key="1">
    <source>
        <dbReference type="SAM" id="MobiDB-lite"/>
    </source>
</evidence>
<protein>
    <recommendedName>
        <fullName evidence="4">BTB domain-containing protein</fullName>
    </recommendedName>
</protein>
<reference evidence="2 3" key="1">
    <citation type="submission" date="2016-03" db="EMBL/GenBank/DDBJ databases">
        <authorList>
            <person name="Ploux O."/>
        </authorList>
    </citation>
    <scope>NUCLEOTIDE SEQUENCE [LARGE SCALE GENOMIC DNA]</scope>
    <source>
        <strain evidence="2 3">UAMH 11012</strain>
    </source>
</reference>
<dbReference type="CDD" id="cd18186">
    <property type="entry name" value="BTB_POZ_ZBTB_KLHL-like"/>
    <property type="match status" value="1"/>
</dbReference>
<evidence type="ECO:0000313" key="3">
    <source>
        <dbReference type="Proteomes" id="UP000184330"/>
    </source>
</evidence>
<dbReference type="InterPro" id="IPR011333">
    <property type="entry name" value="SKP1/BTB/POZ_sf"/>
</dbReference>
<name>A0A1L7XEV4_9HELO</name>
<feature type="compositionally biased region" description="Low complexity" evidence="1">
    <location>
        <begin position="28"/>
        <end position="66"/>
    </location>
</feature>
<organism evidence="2 3">
    <name type="scientific">Phialocephala subalpina</name>
    <dbReference type="NCBI Taxonomy" id="576137"/>
    <lineage>
        <taxon>Eukaryota</taxon>
        <taxon>Fungi</taxon>
        <taxon>Dikarya</taxon>
        <taxon>Ascomycota</taxon>
        <taxon>Pezizomycotina</taxon>
        <taxon>Leotiomycetes</taxon>
        <taxon>Helotiales</taxon>
        <taxon>Mollisiaceae</taxon>
        <taxon>Phialocephala</taxon>
        <taxon>Phialocephala fortinii species complex</taxon>
    </lineage>
</organism>
<dbReference type="Gene3D" id="3.30.710.10">
    <property type="entry name" value="Potassium Channel Kv1.1, Chain A"/>
    <property type="match status" value="1"/>
</dbReference>
<dbReference type="OrthoDB" id="6359816at2759"/>